<reference evidence="1" key="1">
    <citation type="submission" date="2022-09" db="EMBL/GenBank/DDBJ databases">
        <title>A Global Phylogenomic Analysis of the Shiitake Genus Lentinula.</title>
        <authorList>
            <consortium name="DOE Joint Genome Institute"/>
            <person name="Sierra-Patev S."/>
            <person name="Min B."/>
            <person name="Naranjo-Ortiz M."/>
            <person name="Looney B."/>
            <person name="Konkel Z."/>
            <person name="Slot J.C."/>
            <person name="Sakamoto Y."/>
            <person name="Steenwyk J.L."/>
            <person name="Rokas A."/>
            <person name="Carro J."/>
            <person name="Camarero S."/>
            <person name="Ferreira P."/>
            <person name="Molpeceres G."/>
            <person name="Ruiz-Duenas F.J."/>
            <person name="Serrano A."/>
            <person name="Henrissat B."/>
            <person name="Drula E."/>
            <person name="Hughes K.W."/>
            <person name="Mata J.L."/>
            <person name="Ishikawa N.K."/>
            <person name="Vargas-Isla R."/>
            <person name="Ushijima S."/>
            <person name="Smith C.A."/>
            <person name="Ahrendt S."/>
            <person name="Andreopoulos W."/>
            <person name="He G."/>
            <person name="Labutti K."/>
            <person name="Lipzen A."/>
            <person name="Ng V."/>
            <person name="Riley R."/>
            <person name="Sandor L."/>
            <person name="Barry K."/>
            <person name="Martinez A.T."/>
            <person name="Xiao Y."/>
            <person name="Gibbons J.G."/>
            <person name="Terashima K."/>
            <person name="Grigoriev I.V."/>
            <person name="Hibbett D.S."/>
        </authorList>
    </citation>
    <scope>NUCLEOTIDE SEQUENCE</scope>
    <source>
        <strain evidence="1">TMI1499</strain>
    </source>
</reference>
<dbReference type="Proteomes" id="UP001163835">
    <property type="component" value="Unassembled WGS sequence"/>
</dbReference>
<evidence type="ECO:0000313" key="2">
    <source>
        <dbReference type="Proteomes" id="UP001163835"/>
    </source>
</evidence>
<sequence length="276" mass="31438">MFSAENTRQGANPIVLHNLTAEEFEQVLTWLWHTSSQPSEFSLNGLVILMKASSFLMMRHMGRWAFNRLVKHEPPMNPVQKLALSHELPLLGDSWLRPSVGALILICLETFRSLDSNLSVLHTPVILKILAARETLQRERQRLAYTQPPDNIYAGPDCTPYHHHKVCYPVWNGNWWNRVARRLLHPETGPDKFIEDLNDVPKILREKPWEGISASCFEAFLQSYEAAGLFTVASSIIDAATLAVKNYLVTIQTLSPDEFNFEEENAQDQQHILAVA</sequence>
<organism evidence="1 2">
    <name type="scientific">Lentinula aff. lateritia</name>
    <dbReference type="NCBI Taxonomy" id="2804960"/>
    <lineage>
        <taxon>Eukaryota</taxon>
        <taxon>Fungi</taxon>
        <taxon>Dikarya</taxon>
        <taxon>Basidiomycota</taxon>
        <taxon>Agaricomycotina</taxon>
        <taxon>Agaricomycetes</taxon>
        <taxon>Agaricomycetidae</taxon>
        <taxon>Agaricales</taxon>
        <taxon>Marasmiineae</taxon>
        <taxon>Omphalotaceae</taxon>
        <taxon>Lentinula</taxon>
    </lineage>
</organism>
<comment type="caution">
    <text evidence="1">The sequence shown here is derived from an EMBL/GenBank/DDBJ whole genome shotgun (WGS) entry which is preliminary data.</text>
</comment>
<keyword evidence="2" id="KW-1185">Reference proteome</keyword>
<name>A0ACC1TGD6_9AGAR</name>
<protein>
    <submittedName>
        <fullName evidence="1">Uncharacterized protein</fullName>
    </submittedName>
</protein>
<gene>
    <name evidence="1" type="ORF">F5876DRAFT_84786</name>
</gene>
<accession>A0ACC1TGD6</accession>
<proteinExistence type="predicted"/>
<dbReference type="EMBL" id="MU797088">
    <property type="protein sequence ID" value="KAJ3803656.1"/>
    <property type="molecule type" value="Genomic_DNA"/>
</dbReference>
<evidence type="ECO:0000313" key="1">
    <source>
        <dbReference type="EMBL" id="KAJ3803656.1"/>
    </source>
</evidence>